<proteinExistence type="predicted"/>
<accession>A0A6L7F482</accession>
<dbReference type="InterPro" id="IPR021223">
    <property type="entry name" value="AbiGi"/>
</dbReference>
<protein>
    <submittedName>
        <fullName evidence="1">Uncharacterized protein</fullName>
    </submittedName>
</protein>
<gene>
    <name evidence="1" type="ORF">GRQ65_21165</name>
</gene>
<organism evidence="1 2">
    <name type="scientific">Nocardioides flavescens</name>
    <dbReference type="NCBI Taxonomy" id="2691959"/>
    <lineage>
        <taxon>Bacteria</taxon>
        <taxon>Bacillati</taxon>
        <taxon>Actinomycetota</taxon>
        <taxon>Actinomycetes</taxon>
        <taxon>Propionibacteriales</taxon>
        <taxon>Nocardioidaceae</taxon>
        <taxon>Nocardioides</taxon>
    </lineage>
</organism>
<comment type="caution">
    <text evidence="1">The sequence shown here is derived from an EMBL/GenBank/DDBJ whole genome shotgun (WGS) entry which is preliminary data.</text>
</comment>
<reference evidence="1 2" key="1">
    <citation type="submission" date="2019-12" db="EMBL/GenBank/DDBJ databases">
        <authorList>
            <person name="Kun Z."/>
        </authorList>
    </citation>
    <scope>NUCLEOTIDE SEQUENCE [LARGE SCALE GENOMIC DNA]</scope>
    <source>
        <strain evidence="1 2">YIM 123512</strain>
    </source>
</reference>
<keyword evidence="2" id="KW-1185">Reference proteome</keyword>
<name>A0A6L7F482_9ACTN</name>
<dbReference type="EMBL" id="WUEK01000017">
    <property type="protein sequence ID" value="MXG92058.1"/>
    <property type="molecule type" value="Genomic_DNA"/>
</dbReference>
<dbReference type="Pfam" id="PF10899">
    <property type="entry name" value="AbiGi"/>
    <property type="match status" value="1"/>
</dbReference>
<dbReference type="AlphaFoldDB" id="A0A6L7F482"/>
<sequence>MPDVKELLAERSDLSTFLVHFTRVQDDGTTGRDVLLKILHDQTLKATRAHGMAKSRLDEMGRSLPDGQSVPREVADRLSVVCMSEAPMQHWSMLCADIPGRSCKFSPYGLVFSKTWALRHSFNPVWYLNTTPGQTWLTTPVNELAELATEGRACAKTADGGWEKIRFRDSQIARLLPFIETAGVGKDFSWEREWRRVGSVAFLIRQIVAVLAPETDHAAFQAAYERQCEQWESGAESLNLVDPTWSPTRIESAVERHDPSSD</sequence>
<dbReference type="Proteomes" id="UP000473325">
    <property type="component" value="Unassembled WGS sequence"/>
</dbReference>
<dbReference type="RefSeq" id="WP_160879991.1">
    <property type="nucleotide sequence ID" value="NZ_WUEK01000017.1"/>
</dbReference>
<evidence type="ECO:0000313" key="1">
    <source>
        <dbReference type="EMBL" id="MXG92058.1"/>
    </source>
</evidence>
<evidence type="ECO:0000313" key="2">
    <source>
        <dbReference type="Proteomes" id="UP000473325"/>
    </source>
</evidence>